<proteinExistence type="predicted"/>
<dbReference type="PROSITE" id="PS51257">
    <property type="entry name" value="PROKAR_LIPOPROTEIN"/>
    <property type="match status" value="1"/>
</dbReference>
<comment type="caution">
    <text evidence="1">The sequence shown here is derived from an EMBL/GenBank/DDBJ whole genome shotgun (WGS) entry which is preliminary data.</text>
</comment>
<gene>
    <name evidence="1" type="ORF">QLT01_01355</name>
</gene>
<evidence type="ECO:0000313" key="1">
    <source>
        <dbReference type="EMBL" id="MDI5882998.1"/>
    </source>
</evidence>
<name>A0ABT6UJT9_9GAMM</name>
<keyword evidence="2" id="KW-1185">Reference proteome</keyword>
<protein>
    <recommendedName>
        <fullName evidence="3">Lipoprotein</fullName>
    </recommendedName>
</protein>
<dbReference type="EMBL" id="JASCSA010000001">
    <property type="protein sequence ID" value="MDI5882998.1"/>
    <property type="molecule type" value="Genomic_DNA"/>
</dbReference>
<dbReference type="RefSeq" id="WP_152965372.1">
    <property type="nucleotide sequence ID" value="NZ_CAXNSG010000001.1"/>
</dbReference>
<organism evidence="1 2">
    <name type="scientific">Cobetia amphilecti</name>
    <dbReference type="NCBI Taxonomy" id="1055104"/>
    <lineage>
        <taxon>Bacteria</taxon>
        <taxon>Pseudomonadati</taxon>
        <taxon>Pseudomonadota</taxon>
        <taxon>Gammaproteobacteria</taxon>
        <taxon>Oceanospirillales</taxon>
        <taxon>Halomonadaceae</taxon>
        <taxon>Cobetia</taxon>
    </lineage>
</organism>
<evidence type="ECO:0008006" key="3">
    <source>
        <dbReference type="Google" id="ProtNLM"/>
    </source>
</evidence>
<reference evidence="1 2" key="1">
    <citation type="submission" date="2023-04" db="EMBL/GenBank/DDBJ databases">
        <authorList>
            <person name="Otstavnykh N."/>
            <person name="Seitkalieva A."/>
            <person name="Bystritskaya E."/>
        </authorList>
    </citation>
    <scope>NUCLEOTIDE SEQUENCE [LARGE SCALE GENOMIC DNA]</scope>
    <source>
        <strain evidence="1 2">NRIC 0815</strain>
    </source>
</reference>
<dbReference type="Proteomes" id="UP001229025">
    <property type="component" value="Unassembled WGS sequence"/>
</dbReference>
<sequence>MTRTLITTVLMLTITGCSTTPISSLDADPVPPERIYAHNQPLQEEHGTLTLTRDSGLLGSACGIIVKINGVLTAKLDPAETVSLDLTPGTYIVSASADQGLCETGVKEVKDTITPNTTIRYRMGYDPSGTLGLFPTMY</sequence>
<accession>A0ABT6UJT9</accession>
<reference evidence="2" key="2">
    <citation type="submission" date="2023-07" db="EMBL/GenBank/DDBJ databases">
        <title>Genome-based characterization of strain KMM 296 and proposal for reclassification of Cobetia litoralis and Cobetia pacifica, and emended description of the species Cobetia amphilecti and Cobetia marina.</title>
        <authorList>
            <person name="Balabanova L."/>
            <person name="Nedashkovskaya O."/>
        </authorList>
    </citation>
    <scope>NUCLEOTIDE SEQUENCE [LARGE SCALE GENOMIC DNA]</scope>
    <source>
        <strain evidence="2">NRIC 0815</strain>
    </source>
</reference>
<evidence type="ECO:0000313" key="2">
    <source>
        <dbReference type="Proteomes" id="UP001229025"/>
    </source>
</evidence>